<dbReference type="SUPFAM" id="SSF55347">
    <property type="entry name" value="Glyceraldehyde-3-phosphate dehydrogenase-like, C-terminal domain"/>
    <property type="match status" value="1"/>
</dbReference>
<keyword evidence="6 12" id="KW-0028">Amino-acid biosynthesis</keyword>
<dbReference type="PIRSF" id="PIRSF036497">
    <property type="entry name" value="HDH_short"/>
    <property type="match status" value="1"/>
</dbReference>
<evidence type="ECO:0000256" key="9">
    <source>
        <dbReference type="ARBA" id="ARBA00023053"/>
    </source>
</evidence>
<dbReference type="Gene3D" id="3.40.50.720">
    <property type="entry name" value="NAD(P)-binding Rossmann-like Domain"/>
    <property type="match status" value="1"/>
</dbReference>
<dbReference type="EC" id="1.1.1.3" evidence="4 12"/>
<evidence type="ECO:0000256" key="8">
    <source>
        <dbReference type="ARBA" id="ARBA00023002"/>
    </source>
</evidence>
<evidence type="ECO:0000256" key="13">
    <source>
        <dbReference type="PIRSR" id="PIRSR036497-1"/>
    </source>
</evidence>
<organism evidence="19 20">
    <name type="scientific">Peptoniphilus lacrimalis</name>
    <dbReference type="NCBI Taxonomy" id="33031"/>
    <lineage>
        <taxon>Bacteria</taxon>
        <taxon>Bacillati</taxon>
        <taxon>Bacillota</taxon>
        <taxon>Tissierellia</taxon>
        <taxon>Tissierellales</taxon>
        <taxon>Peptoniphilaceae</taxon>
        <taxon>Peptoniphilus</taxon>
    </lineage>
</organism>
<dbReference type="InterPro" id="IPR019811">
    <property type="entry name" value="HDH_CS"/>
</dbReference>
<dbReference type="AlphaFoldDB" id="A0A379C4Z3"/>
<evidence type="ECO:0000256" key="5">
    <source>
        <dbReference type="ARBA" id="ARBA00013376"/>
    </source>
</evidence>
<feature type="active site" description="Proton donor" evidence="13">
    <location>
        <position position="200"/>
    </location>
</feature>
<dbReference type="GO" id="GO:0009086">
    <property type="term" value="P:methionine biosynthetic process"/>
    <property type="evidence" value="ECO:0007669"/>
    <property type="project" value="UniProtKB-KW"/>
</dbReference>
<dbReference type="Pfam" id="PF03447">
    <property type="entry name" value="NAD_binding_3"/>
    <property type="match status" value="1"/>
</dbReference>
<dbReference type="EMBL" id="UGSZ01000001">
    <property type="protein sequence ID" value="SUB56677.1"/>
    <property type="molecule type" value="Genomic_DNA"/>
</dbReference>
<evidence type="ECO:0000256" key="15">
    <source>
        <dbReference type="RuleBase" id="RU000579"/>
    </source>
</evidence>
<dbReference type="FunFam" id="3.30.360.10:FF:000005">
    <property type="entry name" value="Homoserine dehydrogenase"/>
    <property type="match status" value="1"/>
</dbReference>
<name>A0A379C4Z3_9FIRM</name>
<comment type="catalytic activity">
    <reaction evidence="11">
        <text>L-homoserine + NADP(+) = L-aspartate 4-semialdehyde + NADPH + H(+)</text>
        <dbReference type="Rhea" id="RHEA:15761"/>
        <dbReference type="ChEBI" id="CHEBI:15378"/>
        <dbReference type="ChEBI" id="CHEBI:57476"/>
        <dbReference type="ChEBI" id="CHEBI:57783"/>
        <dbReference type="ChEBI" id="CHEBI:58349"/>
        <dbReference type="ChEBI" id="CHEBI:537519"/>
        <dbReference type="EC" id="1.1.1.3"/>
    </reaction>
    <physiologicalReaction direction="right-to-left" evidence="11">
        <dbReference type="Rhea" id="RHEA:15763"/>
    </physiologicalReaction>
</comment>
<dbReference type="InterPro" id="IPR036291">
    <property type="entry name" value="NAD(P)-bd_dom_sf"/>
</dbReference>
<evidence type="ECO:0000256" key="3">
    <source>
        <dbReference type="ARBA" id="ARBA00006753"/>
    </source>
</evidence>
<accession>A0A379C4Z3</accession>
<evidence type="ECO:0000259" key="17">
    <source>
        <dbReference type="Pfam" id="PF00742"/>
    </source>
</evidence>
<dbReference type="InterPro" id="IPR001342">
    <property type="entry name" value="HDH_cat"/>
</dbReference>
<evidence type="ECO:0000256" key="7">
    <source>
        <dbReference type="ARBA" id="ARBA00022697"/>
    </source>
</evidence>
<dbReference type="SUPFAM" id="SSF51735">
    <property type="entry name" value="NAD(P)-binding Rossmann-fold domains"/>
    <property type="match status" value="1"/>
</dbReference>
<dbReference type="RefSeq" id="WP_019034617.1">
    <property type="nucleotide sequence ID" value="NZ_UGSZ01000001.1"/>
</dbReference>
<dbReference type="InterPro" id="IPR005106">
    <property type="entry name" value="Asp/hSer_DH_NAD-bd"/>
</dbReference>
<dbReference type="STRING" id="1122949.GCA_000378725_00760"/>
<dbReference type="PROSITE" id="PS01042">
    <property type="entry name" value="HOMOSER_DHGENASE"/>
    <property type="match status" value="1"/>
</dbReference>
<evidence type="ECO:0000256" key="12">
    <source>
        <dbReference type="PIRNR" id="PIRNR036497"/>
    </source>
</evidence>
<comment type="pathway">
    <text evidence="1 15">Amino-acid biosynthesis; L-threonine biosynthesis; L-threonine from L-aspartate: step 3/5.</text>
</comment>
<feature type="domain" description="Aspartate/homoserine dehydrogenase NAD-binding" evidence="18">
    <location>
        <begin position="8"/>
        <end position="124"/>
    </location>
</feature>
<dbReference type="NCBIfam" id="NF004976">
    <property type="entry name" value="PRK06349.1"/>
    <property type="match status" value="1"/>
</dbReference>
<evidence type="ECO:0000256" key="4">
    <source>
        <dbReference type="ARBA" id="ARBA00013213"/>
    </source>
</evidence>
<dbReference type="InterPro" id="IPR022697">
    <property type="entry name" value="HDH_short"/>
</dbReference>
<evidence type="ECO:0000256" key="1">
    <source>
        <dbReference type="ARBA" id="ARBA00005056"/>
    </source>
</evidence>
<dbReference type="GO" id="GO:0004412">
    <property type="term" value="F:homoserine dehydrogenase activity"/>
    <property type="evidence" value="ECO:0007669"/>
    <property type="project" value="UniProtKB-EC"/>
</dbReference>
<keyword evidence="12 14" id="KW-0521">NADP</keyword>
<protein>
    <recommendedName>
        <fullName evidence="5 12">Homoserine dehydrogenase</fullName>
        <shortName evidence="12">HDH</shortName>
        <ecNumber evidence="4 12">1.1.1.3</ecNumber>
    </recommendedName>
</protein>
<evidence type="ECO:0000256" key="11">
    <source>
        <dbReference type="ARBA" id="ARBA00048841"/>
    </source>
</evidence>
<keyword evidence="8 12" id="KW-0560">Oxidoreductase</keyword>
<reference evidence="19 20" key="1">
    <citation type="submission" date="2018-06" db="EMBL/GenBank/DDBJ databases">
        <authorList>
            <consortium name="Pathogen Informatics"/>
            <person name="Doyle S."/>
        </authorList>
    </citation>
    <scope>NUCLEOTIDE SEQUENCE [LARGE SCALE GENOMIC DNA]</scope>
    <source>
        <strain evidence="19 20">NCTC13149</strain>
    </source>
</reference>
<evidence type="ECO:0000256" key="16">
    <source>
        <dbReference type="RuleBase" id="RU004171"/>
    </source>
</evidence>
<dbReference type="PANTHER" id="PTHR43331">
    <property type="entry name" value="HOMOSERINE DEHYDROGENASE"/>
    <property type="match status" value="1"/>
</dbReference>
<sequence length="387" mass="44204">MTKIALLGFGTVGRGLYNILKEKKELLNSLDINIEISKILVRNISKYKDIDKNLLTNDYNDIYLDKDIDIVVEMTGDVENSYIYIKKALENGKDVVSSNKAVVSKYFEELTEISQDKGRLFLYEASVGGTIPIVREVKSLSIFNNINKIYGVLNGTSNYILYNMFENNKDYAEVLKEAQEKGFAEHDPTDDVKGFDMRRKLRILMSIICKGKITEDDIEVFGLDKINKIDVLYLSGNYRVKEVCLGQKLGDNYVCIIEPCLFKKDEDLARLEGAYNMVEIYGDYFEKITLKGPGAGSLPTASAVLQDIIDVIKKNDIRVYGGNDLVNYNDNFEGQYYLRTSGDFPEDLVEREEIYKGQKIIFTKKIKRSDFLNLIKDKDAFFARCIN</sequence>
<dbReference type="GO" id="GO:0050661">
    <property type="term" value="F:NADP binding"/>
    <property type="evidence" value="ECO:0007669"/>
    <property type="project" value="InterPro"/>
</dbReference>
<dbReference type="PANTHER" id="PTHR43331:SF1">
    <property type="entry name" value="HOMOSERINE DEHYDROGENASE"/>
    <property type="match status" value="1"/>
</dbReference>
<keyword evidence="7 12" id="KW-0791">Threonine biosynthesis</keyword>
<gene>
    <name evidence="19" type="primary">hom</name>
    <name evidence="19" type="ORF">NCTC13149_00469</name>
</gene>
<dbReference type="Gene3D" id="3.30.360.10">
    <property type="entry name" value="Dihydrodipicolinate Reductase, domain 2"/>
    <property type="match status" value="1"/>
</dbReference>
<feature type="binding site" evidence="14">
    <location>
        <position position="185"/>
    </location>
    <ligand>
        <name>L-homoserine</name>
        <dbReference type="ChEBI" id="CHEBI:57476"/>
    </ligand>
</feature>
<feature type="binding site" evidence="14">
    <location>
        <begin position="8"/>
        <end position="13"/>
    </location>
    <ligand>
        <name>NADP(+)</name>
        <dbReference type="ChEBI" id="CHEBI:58349"/>
    </ligand>
</feature>
<keyword evidence="10 12" id="KW-0486">Methionine biosynthesis</keyword>
<evidence type="ECO:0000256" key="14">
    <source>
        <dbReference type="PIRSR" id="PIRSR036497-2"/>
    </source>
</evidence>
<comment type="pathway">
    <text evidence="2 15">Amino-acid biosynthesis; L-methionine biosynthesis via de novo pathway; L-homoserine from L-aspartate: step 3/3.</text>
</comment>
<dbReference type="Pfam" id="PF00742">
    <property type="entry name" value="Homoserine_dh"/>
    <property type="match status" value="1"/>
</dbReference>
<evidence type="ECO:0000256" key="10">
    <source>
        <dbReference type="ARBA" id="ARBA00023167"/>
    </source>
</evidence>
<dbReference type="UniPathway" id="UPA00051">
    <property type="reaction ID" value="UER00465"/>
</dbReference>
<evidence type="ECO:0000313" key="20">
    <source>
        <dbReference type="Proteomes" id="UP000255517"/>
    </source>
</evidence>
<evidence type="ECO:0000259" key="18">
    <source>
        <dbReference type="Pfam" id="PF03447"/>
    </source>
</evidence>
<dbReference type="UniPathway" id="UPA00050">
    <property type="reaction ID" value="UER00063"/>
</dbReference>
<dbReference type="GO" id="GO:0009088">
    <property type="term" value="P:threonine biosynthetic process"/>
    <property type="evidence" value="ECO:0007669"/>
    <property type="project" value="UniProtKB-UniPathway"/>
</dbReference>
<evidence type="ECO:0000313" key="19">
    <source>
        <dbReference type="EMBL" id="SUB56677.1"/>
    </source>
</evidence>
<feature type="binding site" evidence="14">
    <location>
        <position position="100"/>
    </location>
    <ligand>
        <name>NADPH</name>
        <dbReference type="ChEBI" id="CHEBI:57783"/>
    </ligand>
</feature>
<keyword evidence="9" id="KW-0915">Sodium</keyword>
<comment type="similarity">
    <text evidence="3 12 16">Belongs to the homoserine dehydrogenase family.</text>
</comment>
<evidence type="ECO:0000256" key="2">
    <source>
        <dbReference type="ARBA" id="ARBA00005062"/>
    </source>
</evidence>
<feature type="domain" description="Homoserine dehydrogenase catalytic" evidence="17">
    <location>
        <begin position="132"/>
        <end position="309"/>
    </location>
</feature>
<dbReference type="Proteomes" id="UP000255517">
    <property type="component" value="Unassembled WGS sequence"/>
</dbReference>
<evidence type="ECO:0000256" key="6">
    <source>
        <dbReference type="ARBA" id="ARBA00022605"/>
    </source>
</evidence>
<dbReference type="OrthoDB" id="9808167at2"/>
<proteinExistence type="inferred from homology"/>